<dbReference type="AlphaFoldDB" id="A0A8X6WQQ0"/>
<protein>
    <submittedName>
        <fullName evidence="1">Uncharacterized protein</fullName>
    </submittedName>
</protein>
<keyword evidence="2" id="KW-1185">Reference proteome</keyword>
<gene>
    <name evidence="1" type="ORF">TNIN_116061</name>
</gene>
<dbReference type="EMBL" id="BMAV01001458">
    <property type="protein sequence ID" value="GFY39613.1"/>
    <property type="molecule type" value="Genomic_DNA"/>
</dbReference>
<proteinExistence type="predicted"/>
<evidence type="ECO:0000313" key="2">
    <source>
        <dbReference type="Proteomes" id="UP000886998"/>
    </source>
</evidence>
<comment type="caution">
    <text evidence="1">The sequence shown here is derived from an EMBL/GenBank/DDBJ whole genome shotgun (WGS) entry which is preliminary data.</text>
</comment>
<accession>A0A8X6WQQ0</accession>
<dbReference type="Proteomes" id="UP000886998">
    <property type="component" value="Unassembled WGS sequence"/>
</dbReference>
<organism evidence="1 2">
    <name type="scientific">Trichonephila inaurata madagascariensis</name>
    <dbReference type="NCBI Taxonomy" id="2747483"/>
    <lineage>
        <taxon>Eukaryota</taxon>
        <taxon>Metazoa</taxon>
        <taxon>Ecdysozoa</taxon>
        <taxon>Arthropoda</taxon>
        <taxon>Chelicerata</taxon>
        <taxon>Arachnida</taxon>
        <taxon>Araneae</taxon>
        <taxon>Araneomorphae</taxon>
        <taxon>Entelegynae</taxon>
        <taxon>Araneoidea</taxon>
        <taxon>Nephilidae</taxon>
        <taxon>Trichonephila</taxon>
        <taxon>Trichonephila inaurata</taxon>
    </lineage>
</organism>
<reference evidence="1" key="1">
    <citation type="submission" date="2020-08" db="EMBL/GenBank/DDBJ databases">
        <title>Multicomponent nature underlies the extraordinary mechanical properties of spider dragline silk.</title>
        <authorList>
            <person name="Kono N."/>
            <person name="Nakamura H."/>
            <person name="Mori M."/>
            <person name="Yoshida Y."/>
            <person name="Ohtoshi R."/>
            <person name="Malay A.D."/>
            <person name="Moran D.A.P."/>
            <person name="Tomita M."/>
            <person name="Numata K."/>
            <person name="Arakawa K."/>
        </authorList>
    </citation>
    <scope>NUCLEOTIDE SEQUENCE</scope>
</reference>
<evidence type="ECO:0000313" key="1">
    <source>
        <dbReference type="EMBL" id="GFY39613.1"/>
    </source>
</evidence>
<sequence>MDFSLLTAQVVCFKRSSVKINQPDLLYAYSSTSRLNGTLQNVVSLLLVNTGFYIKFPAVLKKYDKTEVNNENHVMEK</sequence>
<name>A0A8X6WQQ0_9ARAC</name>